<evidence type="ECO:0000313" key="1">
    <source>
        <dbReference type="EMBL" id="GBE88107.1"/>
    </source>
</evidence>
<dbReference type="AlphaFoldDB" id="A0A401H0Z8"/>
<comment type="caution">
    <text evidence="1">The sequence shown here is derived from an EMBL/GenBank/DDBJ whole genome shotgun (WGS) entry which is preliminary data.</text>
</comment>
<proteinExistence type="predicted"/>
<evidence type="ECO:0000313" key="2">
    <source>
        <dbReference type="Proteomes" id="UP000287166"/>
    </source>
</evidence>
<dbReference type="InParanoid" id="A0A401H0Z8"/>
<keyword evidence="2" id="KW-1185">Reference proteome</keyword>
<reference evidence="1 2" key="1">
    <citation type="journal article" date="2018" name="Sci. Rep.">
        <title>Genome sequence of the cauliflower mushroom Sparassis crispa (Hanabiratake) and its association with beneficial usage.</title>
        <authorList>
            <person name="Kiyama R."/>
            <person name="Furutani Y."/>
            <person name="Kawaguchi K."/>
            <person name="Nakanishi T."/>
        </authorList>
    </citation>
    <scope>NUCLEOTIDE SEQUENCE [LARGE SCALE GENOMIC DNA]</scope>
</reference>
<dbReference type="RefSeq" id="XP_027619020.1">
    <property type="nucleotide sequence ID" value="XM_027763219.1"/>
</dbReference>
<dbReference type="EMBL" id="BFAD01000012">
    <property type="protein sequence ID" value="GBE88107.1"/>
    <property type="molecule type" value="Genomic_DNA"/>
</dbReference>
<dbReference type="Proteomes" id="UP000287166">
    <property type="component" value="Unassembled WGS sequence"/>
</dbReference>
<name>A0A401H0Z8_9APHY</name>
<sequence>MLTDAKILHAAVLREVPSTDKEVLVRRIFTEYIMLPLYERPLAQTFTHVDLTTYKMFVEKLNDTMGRPPRVWYDREIQELYIKFPLDIHQDIAQVFAHCFDHSLLSSSDGQVLEPQGGSEILVKGGKAEPDILLKLKTPHHRIIRGSMERISERRELILVEVAFSQSWHTVSSQVLCLLTEKPDFLGAIIVDLKEFPSWSLPSMPNGYHTHHYQASDFYVRNASKEYGPVSVDGVAWFGTLNADIYVFRNIGEEVQELHQLMSQDYEVRKTHAYCQNLTYKRPLTQTEEGDRLTAEQYSRQITSSERLLLLLDECRCVIKEEKQRQVEDGETPNLKKDNLYQNLLDPFEEEEEEDDNNLGTASMSAATTGYFLPMPPLPKASWMEEDTLAERILKLEPFWKFLRIRILEAMGSTAYSRWLSWHTNASIT</sequence>
<dbReference type="GeneID" id="38785024"/>
<organism evidence="1 2">
    <name type="scientific">Sparassis crispa</name>
    <dbReference type="NCBI Taxonomy" id="139825"/>
    <lineage>
        <taxon>Eukaryota</taxon>
        <taxon>Fungi</taxon>
        <taxon>Dikarya</taxon>
        <taxon>Basidiomycota</taxon>
        <taxon>Agaricomycotina</taxon>
        <taxon>Agaricomycetes</taxon>
        <taxon>Polyporales</taxon>
        <taxon>Sparassidaceae</taxon>
        <taxon>Sparassis</taxon>
    </lineage>
</organism>
<gene>
    <name evidence="1" type="ORF">SCP_1203360</name>
</gene>
<accession>A0A401H0Z8</accession>
<protein>
    <submittedName>
        <fullName evidence="1">Uncharacterized protein</fullName>
    </submittedName>
</protein>